<dbReference type="Pfam" id="PF06859">
    <property type="entry name" value="Bin3"/>
    <property type="match status" value="1"/>
</dbReference>
<dbReference type="OMA" id="LNHHDQG"/>
<keyword evidence="9" id="KW-1185">Reference proteome</keyword>
<dbReference type="OrthoDB" id="273070at2759"/>
<evidence type="ECO:0000256" key="3">
    <source>
        <dbReference type="ARBA" id="ARBA00022679"/>
    </source>
</evidence>
<feature type="domain" description="Bin3-type SAM" evidence="7">
    <location>
        <begin position="36"/>
        <end position="283"/>
    </location>
</feature>
<evidence type="ECO:0000256" key="6">
    <source>
        <dbReference type="RuleBase" id="RU367087"/>
    </source>
</evidence>
<dbReference type="EnsemblMetazoa" id="XM_038192955.1">
    <property type="protein sequence ID" value="XP_038048883.1"/>
    <property type="gene ID" value="LOC119722701"/>
</dbReference>
<dbReference type="GO" id="GO:0032259">
    <property type="term" value="P:methylation"/>
    <property type="evidence" value="ECO:0007669"/>
    <property type="project" value="UniProtKB-KW"/>
</dbReference>
<evidence type="ECO:0000313" key="8">
    <source>
        <dbReference type="EnsemblMetazoa" id="XP_038048883.1"/>
    </source>
</evidence>
<keyword evidence="2 6" id="KW-0489">Methyltransferase</keyword>
<dbReference type="InterPro" id="IPR010675">
    <property type="entry name" value="Bin3_C"/>
</dbReference>
<dbReference type="GeneID" id="119722701"/>
<evidence type="ECO:0000313" key="9">
    <source>
        <dbReference type="Proteomes" id="UP000887568"/>
    </source>
</evidence>
<dbReference type="SUPFAM" id="SSF53335">
    <property type="entry name" value="S-adenosyl-L-methionine-dependent methyltransferases"/>
    <property type="match status" value="1"/>
</dbReference>
<proteinExistence type="inferred from homology"/>
<dbReference type="GO" id="GO:2000632">
    <property type="term" value="P:negative regulation of pre-miRNA processing"/>
    <property type="evidence" value="ECO:0007669"/>
    <property type="project" value="TreeGrafter"/>
</dbReference>
<dbReference type="RefSeq" id="XP_038048883.1">
    <property type="nucleotide sequence ID" value="XM_038192955.1"/>
</dbReference>
<dbReference type="InterPro" id="IPR024160">
    <property type="entry name" value="BIN3_SAM-bd_dom"/>
</dbReference>
<dbReference type="Gene3D" id="3.40.50.150">
    <property type="entry name" value="Vaccinia Virus protein VP39"/>
    <property type="match status" value="1"/>
</dbReference>
<keyword evidence="4 5" id="KW-0949">S-adenosyl-L-methionine</keyword>
<sequence>MAAPVGTFHPGAAPFGNFINYYSFNPPEKRIRFLPDDLLRVISNVGRKRNVAVLDVGCNAGNLTEALYLHLTKPNLSQAEETEDSLTHAASTDEANDDISNTAEMSHLSRDSLSVSVNVLGCDIDETLIFRAHESNSFPKNIAYRTVDFMCDASRQSNLTEFLSSRDSETIDRFDLVCCFSITMWIHLQHGDAGLRKFLTEAARLSRYLLVEPQPWKCYKSALRRVRKVGIENSWRFTELTMRENVDENIRDYLTSACQMELVRTLGETHWERKLLLFRNTSDTDS</sequence>
<evidence type="ECO:0000256" key="2">
    <source>
        <dbReference type="ARBA" id="ARBA00022603"/>
    </source>
</evidence>
<evidence type="ECO:0000259" key="7">
    <source>
        <dbReference type="PROSITE" id="PS51515"/>
    </source>
</evidence>
<dbReference type="GO" id="GO:0005737">
    <property type="term" value="C:cytoplasm"/>
    <property type="evidence" value="ECO:0007669"/>
    <property type="project" value="TreeGrafter"/>
</dbReference>
<keyword evidence="3 6" id="KW-0808">Transferase</keyword>
<comment type="similarity">
    <text evidence="1 6">Belongs to the methyltransferase superfamily.</text>
</comment>
<accession>A0A913ZAT1</accession>
<name>A0A913ZAT1_PATMI</name>
<dbReference type="EC" id="2.1.1.-" evidence="6"/>
<dbReference type="PANTHER" id="PTHR12315">
    <property type="entry name" value="BICOID-INTERACTING PROTEIN RELATED"/>
    <property type="match status" value="1"/>
</dbReference>
<dbReference type="PANTHER" id="PTHR12315:SF1">
    <property type="entry name" value="RNA 5'-MONOPHOSPHATE METHYLTRANSFERASE"/>
    <property type="match status" value="1"/>
</dbReference>
<dbReference type="PROSITE" id="PS51515">
    <property type="entry name" value="BIN3_SAM"/>
    <property type="match status" value="1"/>
</dbReference>
<evidence type="ECO:0000256" key="5">
    <source>
        <dbReference type="PROSITE-ProRule" id="PRU00848"/>
    </source>
</evidence>
<protein>
    <recommendedName>
        <fullName evidence="6">RNA methyltransferase</fullName>
        <ecNumber evidence="6">2.1.1.-</ecNumber>
    </recommendedName>
</protein>
<dbReference type="GO" id="GO:0008171">
    <property type="term" value="F:O-methyltransferase activity"/>
    <property type="evidence" value="ECO:0007669"/>
    <property type="project" value="UniProtKB-UniRule"/>
</dbReference>
<dbReference type="Proteomes" id="UP000887568">
    <property type="component" value="Unplaced"/>
</dbReference>
<dbReference type="AlphaFoldDB" id="A0A913ZAT1"/>
<dbReference type="InterPro" id="IPR039772">
    <property type="entry name" value="Bin3-like"/>
</dbReference>
<reference evidence="8" key="1">
    <citation type="submission" date="2022-11" db="UniProtKB">
        <authorList>
            <consortium name="EnsemblMetazoa"/>
        </authorList>
    </citation>
    <scope>IDENTIFICATION</scope>
</reference>
<evidence type="ECO:0000256" key="1">
    <source>
        <dbReference type="ARBA" id="ARBA00008361"/>
    </source>
</evidence>
<organism evidence="8 9">
    <name type="scientific">Patiria miniata</name>
    <name type="common">Bat star</name>
    <name type="synonym">Asterina miniata</name>
    <dbReference type="NCBI Taxonomy" id="46514"/>
    <lineage>
        <taxon>Eukaryota</taxon>
        <taxon>Metazoa</taxon>
        <taxon>Echinodermata</taxon>
        <taxon>Eleutherozoa</taxon>
        <taxon>Asterozoa</taxon>
        <taxon>Asteroidea</taxon>
        <taxon>Valvatacea</taxon>
        <taxon>Valvatida</taxon>
        <taxon>Asterinidae</taxon>
        <taxon>Patiria</taxon>
    </lineage>
</organism>
<evidence type="ECO:0000256" key="4">
    <source>
        <dbReference type="ARBA" id="ARBA00022691"/>
    </source>
</evidence>
<dbReference type="GO" id="GO:0008173">
    <property type="term" value="F:RNA methyltransferase activity"/>
    <property type="evidence" value="ECO:0007669"/>
    <property type="project" value="UniProtKB-UniRule"/>
</dbReference>
<dbReference type="InterPro" id="IPR029063">
    <property type="entry name" value="SAM-dependent_MTases_sf"/>
</dbReference>